<organism evidence="1">
    <name type="scientific">Dunaliella tertiolecta</name>
    <name type="common">Green alga</name>
    <dbReference type="NCBI Taxonomy" id="3047"/>
    <lineage>
        <taxon>Eukaryota</taxon>
        <taxon>Viridiplantae</taxon>
        <taxon>Chlorophyta</taxon>
        <taxon>core chlorophytes</taxon>
        <taxon>Chlorophyceae</taxon>
        <taxon>CS clade</taxon>
        <taxon>Chlamydomonadales</taxon>
        <taxon>Dunaliellaceae</taxon>
        <taxon>Dunaliella</taxon>
    </lineage>
</organism>
<evidence type="ECO:0000313" key="1">
    <source>
        <dbReference type="EMBL" id="CAE0505990.1"/>
    </source>
</evidence>
<dbReference type="AlphaFoldDB" id="A0A7S3R8K4"/>
<gene>
    <name evidence="1" type="ORF">DTER00134_LOCUS21063</name>
</gene>
<proteinExistence type="predicted"/>
<sequence>MTSHSTVDAQLNSKLEELEDIVACGDENAWNSSDAKGIVIQVVSLCNQMGIRPPNGIIGRICHLLKFHKGQCPPDDSARPLIGFGMLFILLAHCREEMKQRPRAIAHLESFLLMLRDKFREENICDELVPLLLKKQLQLQGNGS</sequence>
<name>A0A7S3R8K4_DUNTE</name>
<dbReference type="EMBL" id="HBIP01034494">
    <property type="protein sequence ID" value="CAE0505990.1"/>
    <property type="molecule type" value="Transcribed_RNA"/>
</dbReference>
<reference evidence="1" key="1">
    <citation type="submission" date="2021-01" db="EMBL/GenBank/DDBJ databases">
        <authorList>
            <person name="Corre E."/>
            <person name="Pelletier E."/>
            <person name="Niang G."/>
            <person name="Scheremetjew M."/>
            <person name="Finn R."/>
            <person name="Kale V."/>
            <person name="Holt S."/>
            <person name="Cochrane G."/>
            <person name="Meng A."/>
            <person name="Brown T."/>
            <person name="Cohen L."/>
        </authorList>
    </citation>
    <scope>NUCLEOTIDE SEQUENCE</scope>
    <source>
        <strain evidence="1">CCMP1320</strain>
    </source>
</reference>
<protein>
    <submittedName>
        <fullName evidence="1">Uncharacterized protein</fullName>
    </submittedName>
</protein>
<accession>A0A7S3R8K4</accession>